<dbReference type="EMBL" id="JAHRIM010050985">
    <property type="protein sequence ID" value="MEQ2269077.1"/>
    <property type="molecule type" value="Genomic_DNA"/>
</dbReference>
<evidence type="ECO:0000313" key="3">
    <source>
        <dbReference type="EMBL" id="MEQ2269077.1"/>
    </source>
</evidence>
<proteinExistence type="predicted"/>
<accession>A0ABV0WKV3</accession>
<keyword evidence="2" id="KW-0472">Membrane</keyword>
<feature type="compositionally biased region" description="Polar residues" evidence="1">
    <location>
        <begin position="8"/>
        <end position="23"/>
    </location>
</feature>
<evidence type="ECO:0000256" key="2">
    <source>
        <dbReference type="SAM" id="Phobius"/>
    </source>
</evidence>
<feature type="transmembrane region" description="Helical" evidence="2">
    <location>
        <begin position="85"/>
        <end position="102"/>
    </location>
</feature>
<reference evidence="3 4" key="1">
    <citation type="submission" date="2021-06" db="EMBL/GenBank/DDBJ databases">
        <authorList>
            <person name="Palmer J.M."/>
        </authorList>
    </citation>
    <scope>NUCLEOTIDE SEQUENCE [LARGE SCALE GENOMIC DNA]</scope>
    <source>
        <strain evidence="3 4">XR_2019</strain>
        <tissue evidence="3">Muscle</tissue>
    </source>
</reference>
<gene>
    <name evidence="3" type="ORF">XENORESO_021746</name>
</gene>
<organism evidence="3 4">
    <name type="scientific">Xenotaenia resolanae</name>
    <dbReference type="NCBI Taxonomy" id="208358"/>
    <lineage>
        <taxon>Eukaryota</taxon>
        <taxon>Metazoa</taxon>
        <taxon>Chordata</taxon>
        <taxon>Craniata</taxon>
        <taxon>Vertebrata</taxon>
        <taxon>Euteleostomi</taxon>
        <taxon>Actinopterygii</taxon>
        <taxon>Neopterygii</taxon>
        <taxon>Teleostei</taxon>
        <taxon>Neoteleostei</taxon>
        <taxon>Acanthomorphata</taxon>
        <taxon>Ovalentaria</taxon>
        <taxon>Atherinomorphae</taxon>
        <taxon>Cyprinodontiformes</taxon>
        <taxon>Goodeidae</taxon>
        <taxon>Xenotaenia</taxon>
    </lineage>
</organism>
<keyword evidence="2" id="KW-1133">Transmembrane helix</keyword>
<protein>
    <submittedName>
        <fullName evidence="3">Uncharacterized protein</fullName>
    </submittedName>
</protein>
<keyword evidence="4" id="KW-1185">Reference proteome</keyword>
<dbReference type="Proteomes" id="UP001444071">
    <property type="component" value="Unassembled WGS sequence"/>
</dbReference>
<feature type="region of interest" description="Disordered" evidence="1">
    <location>
        <begin position="1"/>
        <end position="23"/>
    </location>
</feature>
<comment type="caution">
    <text evidence="3">The sequence shown here is derived from an EMBL/GenBank/DDBJ whole genome shotgun (WGS) entry which is preliminary data.</text>
</comment>
<evidence type="ECO:0000313" key="4">
    <source>
        <dbReference type="Proteomes" id="UP001444071"/>
    </source>
</evidence>
<name>A0ABV0WKV3_9TELE</name>
<sequence length="108" mass="12063">MRWRGPPSSAQSRAAGSPNQEESAQMVCTSGKDPFWKPILGMCFGLDPLPCRSQKMTLTGEIPGFPSWTFSLCDQILDKWKRWMVGSYWSFFPVSLISAWVVEAAATV</sequence>
<keyword evidence="2" id="KW-0812">Transmembrane</keyword>
<evidence type="ECO:0000256" key="1">
    <source>
        <dbReference type="SAM" id="MobiDB-lite"/>
    </source>
</evidence>